<dbReference type="InterPro" id="IPR025944">
    <property type="entry name" value="Sigma_54_int_dom_CS"/>
</dbReference>
<dbReference type="InterPro" id="IPR002078">
    <property type="entry name" value="Sigma_54_int"/>
</dbReference>
<comment type="caution">
    <text evidence="7">The sequence shown here is derived from an EMBL/GenBank/DDBJ whole genome shotgun (WGS) entry which is preliminary data.</text>
</comment>
<evidence type="ECO:0000256" key="5">
    <source>
        <dbReference type="ARBA" id="ARBA00023163"/>
    </source>
</evidence>
<dbReference type="FunFam" id="3.40.50.300:FF:000006">
    <property type="entry name" value="DNA-binding transcriptional regulator NtrC"/>
    <property type="match status" value="1"/>
</dbReference>
<evidence type="ECO:0000259" key="6">
    <source>
        <dbReference type="PROSITE" id="PS50045"/>
    </source>
</evidence>
<dbReference type="Pfam" id="PF00158">
    <property type="entry name" value="Sigma54_activat"/>
    <property type="match status" value="1"/>
</dbReference>
<dbReference type="PROSITE" id="PS00675">
    <property type="entry name" value="SIGMA54_INTERACT_1"/>
    <property type="match status" value="1"/>
</dbReference>
<evidence type="ECO:0000313" key="7">
    <source>
        <dbReference type="EMBL" id="KUG22723.1"/>
    </source>
</evidence>
<reference evidence="7" key="1">
    <citation type="journal article" date="2015" name="Proc. Natl. Acad. Sci. U.S.A.">
        <title>Networks of energetic and metabolic interactions define dynamics in microbial communities.</title>
        <authorList>
            <person name="Embree M."/>
            <person name="Liu J.K."/>
            <person name="Al-Bassam M.M."/>
            <person name="Zengler K."/>
        </authorList>
    </citation>
    <scope>NUCLEOTIDE SEQUENCE</scope>
</reference>
<dbReference type="InterPro" id="IPR025943">
    <property type="entry name" value="Sigma_54_int_dom_ATP-bd_2"/>
</dbReference>
<dbReference type="InterPro" id="IPR003593">
    <property type="entry name" value="AAA+_ATPase"/>
</dbReference>
<dbReference type="PANTHER" id="PTHR32071:SF57">
    <property type="entry name" value="C4-DICARBOXYLATE TRANSPORT TRANSCRIPTIONAL REGULATORY PROTEIN DCTD"/>
    <property type="match status" value="1"/>
</dbReference>
<dbReference type="PROSITE" id="PS50045">
    <property type="entry name" value="SIGMA54_INTERACT_4"/>
    <property type="match status" value="1"/>
</dbReference>
<dbReference type="GO" id="GO:0005524">
    <property type="term" value="F:ATP binding"/>
    <property type="evidence" value="ECO:0007669"/>
    <property type="project" value="UniProtKB-KW"/>
</dbReference>
<evidence type="ECO:0000256" key="2">
    <source>
        <dbReference type="ARBA" id="ARBA00022840"/>
    </source>
</evidence>
<dbReference type="PRINTS" id="PR01590">
    <property type="entry name" value="HTHFIS"/>
</dbReference>
<accession>A0A0W8FQY2</accession>
<keyword evidence="7" id="KW-0456">Lyase</keyword>
<protein>
    <submittedName>
        <fullName evidence="7">Formate hydrogenlyase transcriptional activator</fullName>
    </submittedName>
</protein>
<dbReference type="SUPFAM" id="SSF46689">
    <property type="entry name" value="Homeodomain-like"/>
    <property type="match status" value="1"/>
</dbReference>
<dbReference type="Gene3D" id="1.10.10.60">
    <property type="entry name" value="Homeodomain-like"/>
    <property type="match status" value="1"/>
</dbReference>
<name>A0A0W8FQY2_9ZZZZ</name>
<feature type="domain" description="Sigma-54 factor interaction" evidence="6">
    <location>
        <begin position="64"/>
        <end position="288"/>
    </location>
</feature>
<dbReference type="GO" id="GO:0016829">
    <property type="term" value="F:lyase activity"/>
    <property type="evidence" value="ECO:0007669"/>
    <property type="project" value="UniProtKB-KW"/>
</dbReference>
<dbReference type="InterPro" id="IPR025662">
    <property type="entry name" value="Sigma_54_int_dom_ATP-bd_1"/>
</dbReference>
<dbReference type="InterPro" id="IPR009057">
    <property type="entry name" value="Homeodomain-like_sf"/>
</dbReference>
<dbReference type="InterPro" id="IPR058031">
    <property type="entry name" value="AAA_lid_NorR"/>
</dbReference>
<dbReference type="PROSITE" id="PS00688">
    <property type="entry name" value="SIGMA54_INTERACT_3"/>
    <property type="match status" value="1"/>
</dbReference>
<dbReference type="Pfam" id="PF02954">
    <property type="entry name" value="HTH_8"/>
    <property type="match status" value="1"/>
</dbReference>
<evidence type="ECO:0000256" key="1">
    <source>
        <dbReference type="ARBA" id="ARBA00022741"/>
    </source>
</evidence>
<keyword evidence="2" id="KW-0067">ATP-binding</keyword>
<dbReference type="SMART" id="SM00382">
    <property type="entry name" value="AAA"/>
    <property type="match status" value="1"/>
</dbReference>
<gene>
    <name evidence="7" type="ORF">ASZ90_007496</name>
</gene>
<dbReference type="AlphaFoldDB" id="A0A0W8FQY2"/>
<keyword evidence="1" id="KW-0547">Nucleotide-binding</keyword>
<keyword evidence="3" id="KW-0805">Transcription regulation</keyword>
<dbReference type="Pfam" id="PF25601">
    <property type="entry name" value="AAA_lid_14"/>
    <property type="match status" value="1"/>
</dbReference>
<dbReference type="InterPro" id="IPR002197">
    <property type="entry name" value="HTH_Fis"/>
</dbReference>
<dbReference type="GO" id="GO:0043565">
    <property type="term" value="F:sequence-specific DNA binding"/>
    <property type="evidence" value="ECO:0007669"/>
    <property type="project" value="InterPro"/>
</dbReference>
<dbReference type="GO" id="GO:0006355">
    <property type="term" value="P:regulation of DNA-templated transcription"/>
    <property type="evidence" value="ECO:0007669"/>
    <property type="project" value="InterPro"/>
</dbReference>
<dbReference type="SUPFAM" id="SSF52540">
    <property type="entry name" value="P-loop containing nucleoside triphosphate hydrolases"/>
    <property type="match status" value="1"/>
</dbReference>
<dbReference type="PROSITE" id="PS00676">
    <property type="entry name" value="SIGMA54_INTERACT_2"/>
    <property type="match status" value="1"/>
</dbReference>
<dbReference type="InterPro" id="IPR027417">
    <property type="entry name" value="P-loop_NTPase"/>
</dbReference>
<sequence>MLRFFFDPLSRFISKTQKMPIIAPAVKSEEKEDITRDFNQVSKLFDNVADILSNVEAKELFPSIVCTSISMRNILARILKVAPTDSTVLISGESGTGKELIASSIYEHGTRKNRPFVKINCVAIPEGLLESELFGHEKGSFTGATEQKKGKFEIADKGTIFLDEIGDMPLATQAKLLRVLQEKEFERVGGTRQIRVDIRFIAATNKNLLEMIKEGRFREDLYFRLNVFSISLPALRDRKEDIIPIANYFLESLPRKVKISTSALQELIGYSWPGNIRELRNVLEQASILSENGVIEIHHLPDDIFKKQNLLGETSDSMALDTKLELMEKEIIIDALKKTGGIQVKAADILGINQRSLWHRIKKLQIDINSLKNLQ</sequence>
<evidence type="ECO:0000256" key="4">
    <source>
        <dbReference type="ARBA" id="ARBA00023125"/>
    </source>
</evidence>
<dbReference type="Gene3D" id="1.10.8.60">
    <property type="match status" value="1"/>
</dbReference>
<proteinExistence type="predicted"/>
<organism evidence="7">
    <name type="scientific">hydrocarbon metagenome</name>
    <dbReference type="NCBI Taxonomy" id="938273"/>
    <lineage>
        <taxon>unclassified sequences</taxon>
        <taxon>metagenomes</taxon>
        <taxon>ecological metagenomes</taxon>
    </lineage>
</organism>
<keyword evidence="4" id="KW-0238">DNA-binding</keyword>
<dbReference type="CDD" id="cd00009">
    <property type="entry name" value="AAA"/>
    <property type="match status" value="1"/>
</dbReference>
<dbReference type="EMBL" id="LNQE01000942">
    <property type="protein sequence ID" value="KUG22723.1"/>
    <property type="molecule type" value="Genomic_DNA"/>
</dbReference>
<dbReference type="PANTHER" id="PTHR32071">
    <property type="entry name" value="TRANSCRIPTIONAL REGULATORY PROTEIN"/>
    <property type="match status" value="1"/>
</dbReference>
<evidence type="ECO:0000256" key="3">
    <source>
        <dbReference type="ARBA" id="ARBA00023015"/>
    </source>
</evidence>
<keyword evidence="5" id="KW-0804">Transcription</keyword>
<dbReference type="Gene3D" id="3.40.50.300">
    <property type="entry name" value="P-loop containing nucleotide triphosphate hydrolases"/>
    <property type="match status" value="1"/>
</dbReference>